<dbReference type="GO" id="GO:0016787">
    <property type="term" value="F:hydrolase activity"/>
    <property type="evidence" value="ECO:0007669"/>
    <property type="project" value="UniProtKB-KW"/>
</dbReference>
<reference evidence="15" key="1">
    <citation type="submission" date="2023-06" db="EMBL/GenBank/DDBJ databases">
        <title>Identification and characterization of horizontal gene transfer across gut microbiota members of farm animals based on homology search.</title>
        <authorList>
            <person name="Zeman M."/>
            <person name="Kubasova T."/>
            <person name="Jahodarova E."/>
            <person name="Nykrynova M."/>
            <person name="Rychlik I."/>
        </authorList>
    </citation>
    <scope>NUCLEOTIDE SEQUENCE [LARGE SCALE GENOMIC DNA]</scope>
    <source>
        <strain evidence="15">154_Feed</strain>
    </source>
</reference>
<accession>A0ABT7V9X1</accession>
<dbReference type="PANTHER" id="PTHR30153">
    <property type="entry name" value="REPLICATIVE DNA HELICASE DNAB"/>
    <property type="match status" value="1"/>
</dbReference>
<protein>
    <recommendedName>
        <fullName evidence="11 12">Replicative DNA helicase</fullName>
        <ecNumber evidence="11 12">5.6.2.3</ecNumber>
    </recommendedName>
</protein>
<dbReference type="Pfam" id="PF00772">
    <property type="entry name" value="DnaB"/>
    <property type="match status" value="1"/>
</dbReference>
<comment type="similarity">
    <text evidence="1 12">Belongs to the helicase family. DnaB subfamily.</text>
</comment>
<dbReference type="InterPro" id="IPR007692">
    <property type="entry name" value="DNA_helicase_DnaB"/>
</dbReference>
<evidence type="ECO:0000256" key="11">
    <source>
        <dbReference type="NCBIfam" id="TIGR00665"/>
    </source>
</evidence>
<dbReference type="Gene3D" id="1.10.860.10">
    <property type="entry name" value="DNAb Helicase, Chain A"/>
    <property type="match status" value="1"/>
</dbReference>
<dbReference type="InterPro" id="IPR016136">
    <property type="entry name" value="DNA_helicase_N/primase_C"/>
</dbReference>
<name>A0ABT7V9X1_9ACTN</name>
<evidence type="ECO:0000256" key="8">
    <source>
        <dbReference type="ARBA" id="ARBA00023125"/>
    </source>
</evidence>
<dbReference type="InterPro" id="IPR027417">
    <property type="entry name" value="P-loop_NTPase"/>
</dbReference>
<dbReference type="InterPro" id="IPR036185">
    <property type="entry name" value="DNA_heli_DnaB-like_N_sf"/>
</dbReference>
<keyword evidence="8 12" id="KW-0238">DNA-binding</keyword>
<keyword evidence="9" id="KW-0413">Isomerase</keyword>
<dbReference type="CDD" id="cd00984">
    <property type="entry name" value="DnaB_C"/>
    <property type="match status" value="1"/>
</dbReference>
<dbReference type="RefSeq" id="WP_204672311.1">
    <property type="nucleotide sequence ID" value="NZ_JACJKQ010000003.1"/>
</dbReference>
<keyword evidence="7 12" id="KW-0067">ATP-binding</keyword>
<evidence type="ECO:0000259" key="13">
    <source>
        <dbReference type="PROSITE" id="PS51199"/>
    </source>
</evidence>
<dbReference type="SUPFAM" id="SSF48024">
    <property type="entry name" value="N-terminal domain of DnaB helicase"/>
    <property type="match status" value="1"/>
</dbReference>
<evidence type="ECO:0000256" key="3">
    <source>
        <dbReference type="ARBA" id="ARBA00022705"/>
    </source>
</evidence>
<organism evidence="14 15">
    <name type="scientific">Enorma phocaeensis</name>
    <dbReference type="NCBI Taxonomy" id="1871019"/>
    <lineage>
        <taxon>Bacteria</taxon>
        <taxon>Bacillati</taxon>
        <taxon>Actinomycetota</taxon>
        <taxon>Coriobacteriia</taxon>
        <taxon>Coriobacteriales</taxon>
        <taxon>Coriobacteriaceae</taxon>
        <taxon>Enorma</taxon>
    </lineage>
</organism>
<feature type="domain" description="SF4 helicase" evidence="13">
    <location>
        <begin position="196"/>
        <end position="466"/>
    </location>
</feature>
<dbReference type="Proteomes" id="UP001529421">
    <property type="component" value="Unassembled WGS sequence"/>
</dbReference>
<dbReference type="Gene3D" id="3.40.50.300">
    <property type="entry name" value="P-loop containing nucleotide triphosphate hydrolases"/>
    <property type="match status" value="1"/>
</dbReference>
<evidence type="ECO:0000256" key="5">
    <source>
        <dbReference type="ARBA" id="ARBA00022801"/>
    </source>
</evidence>
<evidence type="ECO:0000313" key="14">
    <source>
        <dbReference type="EMBL" id="MDM8275298.1"/>
    </source>
</evidence>
<evidence type="ECO:0000256" key="2">
    <source>
        <dbReference type="ARBA" id="ARBA00022515"/>
    </source>
</evidence>
<keyword evidence="2 12" id="KW-0639">Primosome</keyword>
<comment type="function">
    <text evidence="12">The main replicative DNA helicase, it participates in initiation and elongation during chromosome replication. Travels ahead of the DNA replisome, separating dsDNA into templates for DNA synthesis. A processive ATP-dependent 5'-3' DNA helicase it has DNA-dependent ATPase activity.</text>
</comment>
<evidence type="ECO:0000256" key="10">
    <source>
        <dbReference type="ARBA" id="ARBA00048954"/>
    </source>
</evidence>
<dbReference type="InterPro" id="IPR007694">
    <property type="entry name" value="DNA_helicase_DnaB-like_C"/>
</dbReference>
<dbReference type="PANTHER" id="PTHR30153:SF2">
    <property type="entry name" value="REPLICATIVE DNA HELICASE"/>
    <property type="match status" value="1"/>
</dbReference>
<dbReference type="SUPFAM" id="SSF52540">
    <property type="entry name" value="P-loop containing nucleoside triphosphate hydrolases"/>
    <property type="match status" value="1"/>
</dbReference>
<evidence type="ECO:0000313" key="15">
    <source>
        <dbReference type="Proteomes" id="UP001529421"/>
    </source>
</evidence>
<comment type="catalytic activity">
    <reaction evidence="10 12">
        <text>ATP + H2O = ADP + phosphate + H(+)</text>
        <dbReference type="Rhea" id="RHEA:13065"/>
        <dbReference type="ChEBI" id="CHEBI:15377"/>
        <dbReference type="ChEBI" id="CHEBI:15378"/>
        <dbReference type="ChEBI" id="CHEBI:30616"/>
        <dbReference type="ChEBI" id="CHEBI:43474"/>
        <dbReference type="ChEBI" id="CHEBI:456216"/>
        <dbReference type="EC" id="5.6.2.3"/>
    </reaction>
</comment>
<keyword evidence="5 12" id="KW-0378">Hydrolase</keyword>
<keyword evidence="4 12" id="KW-0547">Nucleotide-binding</keyword>
<evidence type="ECO:0000256" key="7">
    <source>
        <dbReference type="ARBA" id="ARBA00022840"/>
    </source>
</evidence>
<evidence type="ECO:0000256" key="6">
    <source>
        <dbReference type="ARBA" id="ARBA00022806"/>
    </source>
</evidence>
<evidence type="ECO:0000256" key="9">
    <source>
        <dbReference type="ARBA" id="ARBA00023235"/>
    </source>
</evidence>
<dbReference type="EMBL" id="JAUDDZ010000009">
    <property type="protein sequence ID" value="MDM8275298.1"/>
    <property type="molecule type" value="Genomic_DNA"/>
</dbReference>
<evidence type="ECO:0000256" key="12">
    <source>
        <dbReference type="RuleBase" id="RU362085"/>
    </source>
</evidence>
<evidence type="ECO:0000256" key="1">
    <source>
        <dbReference type="ARBA" id="ARBA00008428"/>
    </source>
</evidence>
<comment type="caution">
    <text evidence="14">The sequence shown here is derived from an EMBL/GenBank/DDBJ whole genome shotgun (WGS) entry which is preliminary data.</text>
</comment>
<dbReference type="EC" id="5.6.2.3" evidence="11 12"/>
<keyword evidence="6 12" id="KW-0347">Helicase</keyword>
<dbReference type="NCBIfam" id="TIGR00665">
    <property type="entry name" value="DnaB"/>
    <property type="match status" value="1"/>
</dbReference>
<gene>
    <name evidence="14" type="primary">dnaB</name>
    <name evidence="14" type="ORF">QUW28_07315</name>
</gene>
<sequence>MDASTTEYGDYAWTPAGASDRGARQGLPNNAEAEANVLAAMILSPEVVSDAISELRPDDFYRPSHRTLFTAMIEMNERSIPVDSISLIDYLTSEGTLAQVGGEAYILELVGNTIALVNWQHHAGIVRRDSMLREIIGATNQINALAYDAPLDTKEVVERAESMLLSVTEREVSSSYKSLTEFMIEAYNEASEVCAAGGQAHGVPTGFPSLDRLLLGFREGQLIIIGARPAVGKTSFALNLALNAAAAGFTVGFFSLEMSGKEIAQRLICAHAMLSISDFRTGRITPEQWANINEATQELSKLDILIDDTPGTTVTEIRAKARRMLHNKEKAVIILDYLQLVSPPPGRRAENRAVEVSEMSRGLKIMAKDLEIPLIALSQLSRAVESRTGKRPQLSDLRESGSIEQDADIVMFLDRSSDEQEASRDDRPDEGVTRVIVAKNRSGPIGDVDLMFLPASTKFYELDGMHE</sequence>
<dbReference type="Pfam" id="PF03796">
    <property type="entry name" value="DnaB_C"/>
    <property type="match status" value="1"/>
</dbReference>
<reference evidence="14 15" key="2">
    <citation type="submission" date="2023-06" db="EMBL/GenBank/DDBJ databases">
        <authorList>
            <person name="Zeman M."/>
            <person name="Kubasova T."/>
            <person name="Jahodarova E."/>
            <person name="Nykrynova M."/>
            <person name="Rychlik I."/>
        </authorList>
    </citation>
    <scope>NUCLEOTIDE SEQUENCE [LARGE SCALE GENOMIC DNA]</scope>
    <source>
        <strain evidence="14 15">154_Feed</strain>
    </source>
</reference>
<evidence type="ECO:0000256" key="4">
    <source>
        <dbReference type="ARBA" id="ARBA00022741"/>
    </source>
</evidence>
<dbReference type="InterPro" id="IPR007693">
    <property type="entry name" value="DNA_helicase_DnaB-like_N"/>
</dbReference>
<proteinExistence type="inferred from homology"/>
<dbReference type="GO" id="GO:0003678">
    <property type="term" value="F:DNA helicase activity"/>
    <property type="evidence" value="ECO:0007669"/>
    <property type="project" value="UniProtKB-EC"/>
</dbReference>
<dbReference type="PROSITE" id="PS51199">
    <property type="entry name" value="SF4_HELICASE"/>
    <property type="match status" value="1"/>
</dbReference>
<keyword evidence="3 12" id="KW-0235">DNA replication</keyword>
<keyword evidence="15" id="KW-1185">Reference proteome</keyword>